<dbReference type="GO" id="GO:0005634">
    <property type="term" value="C:nucleus"/>
    <property type="evidence" value="ECO:0007669"/>
    <property type="project" value="UniProtKB-SubCell"/>
</dbReference>
<evidence type="ECO:0000313" key="5">
    <source>
        <dbReference type="EMBL" id="KAB0790631.1"/>
    </source>
</evidence>
<dbReference type="InterPro" id="IPR006600">
    <property type="entry name" value="HTH_CenpB_DNA-bd_dom"/>
</dbReference>
<dbReference type="InterPro" id="IPR050863">
    <property type="entry name" value="CenT-Element_Derived"/>
</dbReference>
<dbReference type="PANTHER" id="PTHR19303:SF74">
    <property type="entry name" value="POGO TRANSPOSABLE ELEMENT WITH KRAB DOMAIN"/>
    <property type="match status" value="1"/>
</dbReference>
<keyword evidence="6" id="KW-1185">Reference proteome</keyword>
<keyword evidence="3" id="KW-0539">Nucleus</keyword>
<protein>
    <recommendedName>
        <fullName evidence="4">HTH CENPB-type domain-containing protein</fullName>
    </recommendedName>
</protein>
<feature type="domain" description="HTH CENPB-type" evidence="4">
    <location>
        <begin position="67"/>
        <end position="144"/>
    </location>
</feature>
<evidence type="ECO:0000256" key="3">
    <source>
        <dbReference type="ARBA" id="ARBA00023242"/>
    </source>
</evidence>
<evidence type="ECO:0000259" key="4">
    <source>
        <dbReference type="PROSITE" id="PS51253"/>
    </source>
</evidence>
<dbReference type="EMBL" id="VVIM01000986">
    <property type="protein sequence ID" value="KAB0790631.1"/>
    <property type="molecule type" value="Genomic_DNA"/>
</dbReference>
<organism evidence="5 6">
    <name type="scientific">Photinus pyralis</name>
    <name type="common">Common eastern firefly</name>
    <name type="synonym">Lampyris pyralis</name>
    <dbReference type="NCBI Taxonomy" id="7054"/>
    <lineage>
        <taxon>Eukaryota</taxon>
        <taxon>Metazoa</taxon>
        <taxon>Ecdysozoa</taxon>
        <taxon>Arthropoda</taxon>
        <taxon>Hexapoda</taxon>
        <taxon>Insecta</taxon>
        <taxon>Pterygota</taxon>
        <taxon>Neoptera</taxon>
        <taxon>Endopterygota</taxon>
        <taxon>Coleoptera</taxon>
        <taxon>Polyphaga</taxon>
        <taxon>Elateriformia</taxon>
        <taxon>Elateroidea</taxon>
        <taxon>Lampyridae</taxon>
        <taxon>Lampyrinae</taxon>
        <taxon>Photinus</taxon>
    </lineage>
</organism>
<dbReference type="GO" id="GO:0003677">
    <property type="term" value="F:DNA binding"/>
    <property type="evidence" value="ECO:0007669"/>
    <property type="project" value="UniProtKB-KW"/>
</dbReference>
<dbReference type="InterPro" id="IPR009057">
    <property type="entry name" value="Homeodomain-like_sf"/>
</dbReference>
<gene>
    <name evidence="5" type="ORF">PPYR_14933</name>
</gene>
<comment type="subcellular location">
    <subcellularLocation>
        <location evidence="1">Nucleus</location>
    </subcellularLocation>
</comment>
<dbReference type="PROSITE" id="PS51253">
    <property type="entry name" value="HTH_CENPB"/>
    <property type="match status" value="1"/>
</dbReference>
<reference evidence="5 6" key="1">
    <citation type="journal article" date="2018" name="Elife">
        <title>Firefly genomes illuminate parallel origins of bioluminescence in beetles.</title>
        <authorList>
            <person name="Fallon T.R."/>
            <person name="Lower S.E."/>
            <person name="Chang C.H."/>
            <person name="Bessho-Uehara M."/>
            <person name="Martin G.J."/>
            <person name="Bewick A.J."/>
            <person name="Behringer M."/>
            <person name="Debat H.J."/>
            <person name="Wong I."/>
            <person name="Day J.C."/>
            <person name="Suvorov A."/>
            <person name="Silva C.J."/>
            <person name="Stanger-Hall K.F."/>
            <person name="Hall D.W."/>
            <person name="Schmitz R.J."/>
            <person name="Nelson D.R."/>
            <person name="Lewis S.M."/>
            <person name="Shigenobu S."/>
            <person name="Bybee S.M."/>
            <person name="Larracuente A.M."/>
            <person name="Oba Y."/>
            <person name="Weng J.K."/>
        </authorList>
    </citation>
    <scope>NUCLEOTIDE SEQUENCE [LARGE SCALE GENOMIC DNA]</scope>
    <source>
        <strain evidence="5">1611_PpyrPB1</strain>
        <tissue evidence="5">Whole body</tissue>
    </source>
</reference>
<keyword evidence="2" id="KW-0238">DNA-binding</keyword>
<dbReference type="Gene3D" id="1.10.10.60">
    <property type="entry name" value="Homeodomain-like"/>
    <property type="match status" value="1"/>
</dbReference>
<comment type="caution">
    <text evidence="5">The sequence shown here is derived from an EMBL/GenBank/DDBJ whole genome shotgun (WGS) entry which is preliminary data.</text>
</comment>
<dbReference type="OrthoDB" id="6766063at2759"/>
<dbReference type="SUPFAM" id="SSF46689">
    <property type="entry name" value="Homeodomain-like"/>
    <property type="match status" value="1"/>
</dbReference>
<accession>A0A5N3ZZX8</accession>
<dbReference type="Pfam" id="PF03221">
    <property type="entry name" value="HTH_Tnp_Tc5"/>
    <property type="match status" value="1"/>
</dbReference>
<sequence length="305" mass="34919">MGKYKRKSERQSWSEVSMANAVQEVLEGRMGYLKASMEFGVPRSTLEGRVSKVRKGLLSRKNAAKKGLGRYKAVFTEKQEEEMVEHILAMENRLFGFTLKDLRKMAFDLAVRNKLTHQFNMEKKAAGKTWLYQFLKRHPKLSLRTPEPTSIARAIGFNRSAVQKFFALLSEIYKNYDITPDNIYNVDETGIMTVPKKRSKCLALRGKKQVGCLSSGERGVLVTAETCMSAAGVFMPPMFVFPRERAKPEFLDNAPPGSTAAYHSSGWMQTEIFLNWFKKFISFSNPSKENLFFFCWMVTQPIRKV</sequence>
<dbReference type="InterPro" id="IPR007889">
    <property type="entry name" value="HTH_Psq"/>
</dbReference>
<name>A0A5N3ZZX8_PHOPY</name>
<dbReference type="Pfam" id="PF05225">
    <property type="entry name" value="HTH_psq"/>
    <property type="match status" value="1"/>
</dbReference>
<dbReference type="InParanoid" id="A0A5N3ZZX8"/>
<dbReference type="Proteomes" id="UP000327044">
    <property type="component" value="Unassembled WGS sequence"/>
</dbReference>
<evidence type="ECO:0000256" key="1">
    <source>
        <dbReference type="ARBA" id="ARBA00004123"/>
    </source>
</evidence>
<evidence type="ECO:0000256" key="2">
    <source>
        <dbReference type="ARBA" id="ARBA00023125"/>
    </source>
</evidence>
<proteinExistence type="predicted"/>
<dbReference type="AlphaFoldDB" id="A0A5N3ZZX8"/>
<evidence type="ECO:0000313" key="6">
    <source>
        <dbReference type="Proteomes" id="UP000327044"/>
    </source>
</evidence>
<dbReference type="PANTHER" id="PTHR19303">
    <property type="entry name" value="TRANSPOSON"/>
    <property type="match status" value="1"/>
</dbReference>